<evidence type="ECO:0000256" key="3">
    <source>
        <dbReference type="ARBA" id="ARBA00023163"/>
    </source>
</evidence>
<feature type="transmembrane region" description="Helical" evidence="7">
    <location>
        <begin position="691"/>
        <end position="712"/>
    </location>
</feature>
<feature type="region of interest" description="Disordered" evidence="6">
    <location>
        <begin position="726"/>
        <end position="809"/>
    </location>
</feature>
<evidence type="ECO:0000256" key="5">
    <source>
        <dbReference type="ARBA" id="ARBA00061274"/>
    </source>
</evidence>
<reference evidence="8 9" key="2">
    <citation type="journal article" date="2022" name="Mol. Biol. Evol.">
        <title>Comparative Genomics Reveals Insights into the Divergent Evolution of Astigmatic Mites and Household Pest Adaptations.</title>
        <authorList>
            <person name="Xiong Q."/>
            <person name="Wan A.T."/>
            <person name="Liu X."/>
            <person name="Fung C.S."/>
            <person name="Xiao X."/>
            <person name="Malainual N."/>
            <person name="Hou J."/>
            <person name="Wang L."/>
            <person name="Wang M."/>
            <person name="Yang K.Y."/>
            <person name="Cui Y."/>
            <person name="Leung E.L."/>
            <person name="Nong W."/>
            <person name="Shin S.K."/>
            <person name="Au S.W."/>
            <person name="Jeong K.Y."/>
            <person name="Chew F.T."/>
            <person name="Hui J.H."/>
            <person name="Leung T.F."/>
            <person name="Tungtrongchitr A."/>
            <person name="Zhong N."/>
            <person name="Liu Z."/>
            <person name="Tsui S.K."/>
        </authorList>
    </citation>
    <scope>NUCLEOTIDE SEQUENCE [LARGE SCALE GENOMIC DNA]</scope>
    <source>
        <strain evidence="8">Derp</strain>
    </source>
</reference>
<keyword evidence="4" id="KW-0539">Nucleus</keyword>
<dbReference type="InterPro" id="IPR009072">
    <property type="entry name" value="Histone-fold"/>
</dbReference>
<dbReference type="CDD" id="cd07978">
    <property type="entry name" value="HFD_TAF13"/>
    <property type="match status" value="1"/>
</dbReference>
<evidence type="ECO:0000256" key="6">
    <source>
        <dbReference type="SAM" id="MobiDB-lite"/>
    </source>
</evidence>
<feature type="compositionally biased region" description="Polar residues" evidence="6">
    <location>
        <begin position="71"/>
        <end position="80"/>
    </location>
</feature>
<feature type="transmembrane region" description="Helical" evidence="7">
    <location>
        <begin position="599"/>
        <end position="617"/>
    </location>
</feature>
<comment type="caution">
    <text evidence="8">The sequence shown here is derived from an EMBL/GenBank/DDBJ whole genome shotgun (WGS) entry which is preliminary data.</text>
</comment>
<evidence type="ECO:0000313" key="8">
    <source>
        <dbReference type="EMBL" id="KAH9424001.1"/>
    </source>
</evidence>
<protein>
    <submittedName>
        <fullName evidence="8">Transcription initiation protein SPT3</fullName>
    </submittedName>
</protein>
<keyword evidence="7" id="KW-0812">Transmembrane</keyword>
<evidence type="ECO:0000256" key="7">
    <source>
        <dbReference type="SAM" id="Phobius"/>
    </source>
</evidence>
<accession>A0ABQ8JNW6</accession>
<evidence type="ECO:0000313" key="9">
    <source>
        <dbReference type="Proteomes" id="UP000887458"/>
    </source>
</evidence>
<feature type="compositionally biased region" description="Polar residues" evidence="6">
    <location>
        <begin position="778"/>
        <end position="794"/>
    </location>
</feature>
<name>A0ABQ8JNW6_DERPT</name>
<dbReference type="EMBL" id="NJHN03000030">
    <property type="protein sequence ID" value="KAH9424001.1"/>
    <property type="molecule type" value="Genomic_DNA"/>
</dbReference>
<evidence type="ECO:0000256" key="4">
    <source>
        <dbReference type="ARBA" id="ARBA00023242"/>
    </source>
</evidence>
<evidence type="ECO:0000256" key="2">
    <source>
        <dbReference type="ARBA" id="ARBA00023015"/>
    </source>
</evidence>
<proteinExistence type="inferred from homology"/>
<comment type="subcellular location">
    <subcellularLocation>
        <location evidence="1">Nucleus</location>
    </subcellularLocation>
</comment>
<feature type="compositionally biased region" description="Basic and acidic residues" evidence="6">
    <location>
        <begin position="795"/>
        <end position="809"/>
    </location>
</feature>
<keyword evidence="7" id="KW-0472">Membrane</keyword>
<evidence type="ECO:0000256" key="1">
    <source>
        <dbReference type="ARBA" id="ARBA00004123"/>
    </source>
</evidence>
<keyword evidence="2" id="KW-0805">Transcription regulation</keyword>
<reference evidence="8 9" key="1">
    <citation type="journal article" date="2018" name="J. Allergy Clin. Immunol.">
        <title>High-quality assembly of Dermatophagoides pteronyssinus genome and transcriptome reveals a wide range of novel allergens.</title>
        <authorList>
            <person name="Liu X.Y."/>
            <person name="Yang K.Y."/>
            <person name="Wang M.Q."/>
            <person name="Kwok J.S."/>
            <person name="Zeng X."/>
            <person name="Yang Z."/>
            <person name="Xiao X.J."/>
            <person name="Lau C.P."/>
            <person name="Li Y."/>
            <person name="Huang Z.M."/>
            <person name="Ba J.G."/>
            <person name="Yim A.K."/>
            <person name="Ouyang C.Y."/>
            <person name="Ngai S.M."/>
            <person name="Chan T.F."/>
            <person name="Leung E.L."/>
            <person name="Liu L."/>
            <person name="Liu Z.G."/>
            <person name="Tsui S.K."/>
        </authorList>
    </citation>
    <scope>NUCLEOTIDE SEQUENCE [LARGE SCALE GENOMIC DNA]</scope>
    <source>
        <strain evidence="8">Derp</strain>
    </source>
</reference>
<organism evidence="8 9">
    <name type="scientific">Dermatophagoides pteronyssinus</name>
    <name type="common">European house dust mite</name>
    <dbReference type="NCBI Taxonomy" id="6956"/>
    <lineage>
        <taxon>Eukaryota</taxon>
        <taxon>Metazoa</taxon>
        <taxon>Ecdysozoa</taxon>
        <taxon>Arthropoda</taxon>
        <taxon>Chelicerata</taxon>
        <taxon>Arachnida</taxon>
        <taxon>Acari</taxon>
        <taxon>Acariformes</taxon>
        <taxon>Sarcoptiformes</taxon>
        <taxon>Astigmata</taxon>
        <taxon>Psoroptidia</taxon>
        <taxon>Analgoidea</taxon>
        <taxon>Pyroglyphidae</taxon>
        <taxon>Dermatophagoidinae</taxon>
        <taxon>Dermatophagoides</taxon>
    </lineage>
</organism>
<keyword evidence="9" id="KW-1185">Reference proteome</keyword>
<dbReference type="PANTHER" id="PTHR11380:SF16">
    <property type="entry name" value="TRANSCRIPTION INITIATION PROTEIN SPT3 HOMOLOG"/>
    <property type="match status" value="1"/>
</dbReference>
<feature type="region of interest" description="Disordered" evidence="6">
    <location>
        <begin position="1"/>
        <end position="32"/>
    </location>
</feature>
<feature type="compositionally biased region" description="Basic and acidic residues" evidence="6">
    <location>
        <begin position="733"/>
        <end position="743"/>
    </location>
</feature>
<feature type="compositionally biased region" description="Polar residues" evidence="6">
    <location>
        <begin position="48"/>
        <end position="64"/>
    </location>
</feature>
<dbReference type="Proteomes" id="UP000887458">
    <property type="component" value="Unassembled WGS sequence"/>
</dbReference>
<feature type="compositionally biased region" description="Basic residues" evidence="6">
    <location>
        <begin position="744"/>
        <end position="760"/>
    </location>
</feature>
<dbReference type="Gene3D" id="1.10.20.10">
    <property type="entry name" value="Histone, subunit A"/>
    <property type="match status" value="1"/>
</dbReference>
<dbReference type="Pfam" id="PF02269">
    <property type="entry name" value="TFIID-18kDa"/>
    <property type="match status" value="1"/>
</dbReference>
<keyword evidence="3" id="KW-0804">Transcription</keyword>
<feature type="transmembrane region" description="Helical" evidence="7">
    <location>
        <begin position="637"/>
        <end position="653"/>
    </location>
</feature>
<feature type="transmembrane region" description="Helical" evidence="7">
    <location>
        <begin position="659"/>
        <end position="679"/>
    </location>
</feature>
<dbReference type="PANTHER" id="PTHR11380">
    <property type="entry name" value="TRANSCRIPTION INITIATION FACTOR TFIID/SUPT3-RELATED"/>
    <property type="match status" value="1"/>
</dbReference>
<gene>
    <name evidence="8" type="primary">SUPT3H_1</name>
    <name evidence="8" type="ORF">DERP_008849</name>
</gene>
<feature type="region of interest" description="Disordered" evidence="6">
    <location>
        <begin position="48"/>
        <end position="81"/>
    </location>
</feature>
<dbReference type="InterPro" id="IPR003195">
    <property type="entry name" value="TFIID_TAF13"/>
</dbReference>
<keyword evidence="7" id="KW-1133">Transmembrane helix</keyword>
<comment type="similarity">
    <text evidence="5">Belongs to the SPT3 family.</text>
</comment>
<sequence length="809" mass="92843">MAKNITTNAKESSANTSIRTNSDQSFASSSKQNVKRAVAKRIILNPSSDATFTDQSNSKCQQNCRTKKSTRSNQSSSVTNGHRIISYMEEIRRMMHAFGDVRQPLIESARMIESIVRHQMTMLLLEAQRVAQMRHSQSSSTTNTSRTHISVEDFIFLLKHDRHRLAKLIRYLKFKDMKLKVLSSSLVDSKEKSTKQSKISKSQMESLYNDVKSELQADDSDEWNCLPNGQGNVCDGESKSSSSFETSSSTLVNNIPIHQTNASTKRVKSCQEILRSVIQTPQNCCEMERLLYHHPDVAIDLIDDYTFARNRRLSEFTEHMSVKEYLYYQSCRSVTFFGSSTGSQTISNSMFQKFQDWILGSFDEVDRLELKPNSLGWEIVQYFAHETVAILVELALMVRHDQNRRVSRPGIDGGRPLYPTTIESQAMSTKRIRRELSMESRSTDSAAKVSKCDPMMNQINSFHSISTNNLNGLQKSKSNEQFVADILRRTSEKVMAFQTASTSTNNASTNTDIQSLPHQKMKNLFGAITPEQILEAMRRFESGSNVFNRFQRCHGWLMGRRRCSHDRSRHRSKSRSSSRLDETDSPHGYVLYYIDLLRYLLYISAFLILLNSFQLYADDFLGVYRKNKKSSVPTSTFFFLSGSLIAVSIIYSFRYDGLVYKLFIFNCIILSILFGRWICAPSYSGESLFRLMPYYSAFIISLIIILMVMFRLNDLTVCPGRRQKPIKHCHSHKNNDLSDDNKTSHRHFHRHHHHRRSCRSKKSERSSRRKSRETSSSPDSTKVTMPSETNTSNETSDKITVETQTSEKN</sequence>
<dbReference type="SUPFAM" id="SSF47113">
    <property type="entry name" value="Histone-fold"/>
    <property type="match status" value="1"/>
</dbReference>